<evidence type="ECO:0000259" key="8">
    <source>
        <dbReference type="SMART" id="SM00484"/>
    </source>
</evidence>
<dbReference type="InterPro" id="IPR044752">
    <property type="entry name" value="PIN-like_EXO1"/>
</dbReference>
<dbReference type="InterPro" id="IPR006084">
    <property type="entry name" value="XPG/Rad2"/>
</dbReference>
<dbReference type="InterPro" id="IPR029060">
    <property type="entry name" value="PIN-like_dom_sf"/>
</dbReference>
<proteinExistence type="predicted"/>
<comment type="subcellular location">
    <subcellularLocation>
        <location evidence="1">Nucleus</location>
    </subcellularLocation>
</comment>
<keyword evidence="3" id="KW-0227">DNA damage</keyword>
<dbReference type="InterPro" id="IPR006085">
    <property type="entry name" value="XPG_DNA_repair_N"/>
</dbReference>
<evidence type="ECO:0000313" key="10">
    <source>
        <dbReference type="EMBL" id="ETO33869.1"/>
    </source>
</evidence>
<dbReference type="Proteomes" id="UP000023152">
    <property type="component" value="Unassembled WGS sequence"/>
</dbReference>
<evidence type="ECO:0000256" key="5">
    <source>
        <dbReference type="ARBA" id="ARBA00023204"/>
    </source>
</evidence>
<dbReference type="PANTHER" id="PTHR11081:SF65">
    <property type="entry name" value="DNA DAMAGE-INDUCIBLE PROTEIN DIN7-RELATED"/>
    <property type="match status" value="1"/>
</dbReference>
<evidence type="ECO:0000313" key="11">
    <source>
        <dbReference type="Proteomes" id="UP000023152"/>
    </source>
</evidence>
<evidence type="ECO:0000256" key="1">
    <source>
        <dbReference type="ARBA" id="ARBA00004123"/>
    </source>
</evidence>
<dbReference type="PROSITE" id="PS50005">
    <property type="entry name" value="TPR"/>
    <property type="match status" value="1"/>
</dbReference>
<dbReference type="GO" id="GO:0005634">
    <property type="term" value="C:nucleus"/>
    <property type="evidence" value="ECO:0007669"/>
    <property type="project" value="UniProtKB-SubCell"/>
</dbReference>
<dbReference type="InterPro" id="IPR019734">
    <property type="entry name" value="TPR_rpt"/>
</dbReference>
<evidence type="ECO:0000256" key="2">
    <source>
        <dbReference type="ARBA" id="ARBA00022553"/>
    </source>
</evidence>
<evidence type="ECO:0000256" key="7">
    <source>
        <dbReference type="PROSITE-ProRule" id="PRU00339"/>
    </source>
</evidence>
<dbReference type="PANTHER" id="PTHR11081">
    <property type="entry name" value="FLAP ENDONUCLEASE FAMILY MEMBER"/>
    <property type="match status" value="1"/>
</dbReference>
<dbReference type="PROSITE" id="PS00841">
    <property type="entry name" value="XPG_1"/>
    <property type="match status" value="1"/>
</dbReference>
<dbReference type="Gene3D" id="3.40.50.1010">
    <property type="entry name" value="5'-nuclease"/>
    <property type="match status" value="1"/>
</dbReference>
<reference evidence="10 11" key="1">
    <citation type="journal article" date="2013" name="Curr. Biol.">
        <title>The Genome of the Foraminiferan Reticulomyxa filosa.</title>
        <authorList>
            <person name="Glockner G."/>
            <person name="Hulsmann N."/>
            <person name="Schleicher M."/>
            <person name="Noegel A.A."/>
            <person name="Eichinger L."/>
            <person name="Gallinger C."/>
            <person name="Pawlowski J."/>
            <person name="Sierra R."/>
            <person name="Euteneuer U."/>
            <person name="Pillet L."/>
            <person name="Moustafa A."/>
            <person name="Platzer M."/>
            <person name="Groth M."/>
            <person name="Szafranski K."/>
            <person name="Schliwa M."/>
        </authorList>
    </citation>
    <scope>NUCLEOTIDE SEQUENCE [LARGE SCALE GENOMIC DNA]</scope>
</reference>
<keyword evidence="2" id="KW-0597">Phosphoprotein</keyword>
<feature type="domain" description="XPG-I" evidence="8">
    <location>
        <begin position="201"/>
        <end position="266"/>
    </location>
</feature>
<dbReference type="OMA" id="FSEARKC"/>
<dbReference type="EMBL" id="ASPP01003082">
    <property type="protein sequence ID" value="ETO33869.1"/>
    <property type="molecule type" value="Genomic_DNA"/>
</dbReference>
<keyword evidence="11" id="KW-1185">Reference proteome</keyword>
<comment type="caution">
    <text evidence="10">The sequence shown here is derived from an EMBL/GenBank/DDBJ whole genome shotgun (WGS) entry which is preliminary data.</text>
</comment>
<organism evidence="10 11">
    <name type="scientific">Reticulomyxa filosa</name>
    <dbReference type="NCBI Taxonomy" id="46433"/>
    <lineage>
        <taxon>Eukaryota</taxon>
        <taxon>Sar</taxon>
        <taxon>Rhizaria</taxon>
        <taxon>Retaria</taxon>
        <taxon>Foraminifera</taxon>
        <taxon>Monothalamids</taxon>
        <taxon>Reticulomyxidae</taxon>
        <taxon>Reticulomyxa</taxon>
    </lineage>
</organism>
<dbReference type="OrthoDB" id="26491at2759"/>
<dbReference type="SMART" id="SM00485">
    <property type="entry name" value="XPGN"/>
    <property type="match status" value="1"/>
</dbReference>
<dbReference type="FunFam" id="3.40.50.1010:FF:000002">
    <property type="entry name" value="Exonuclease 1, putative"/>
    <property type="match status" value="1"/>
</dbReference>
<dbReference type="InterPro" id="IPR006086">
    <property type="entry name" value="XPG-I_dom"/>
</dbReference>
<dbReference type="Pfam" id="PF00752">
    <property type="entry name" value="XPG_N"/>
    <property type="match status" value="1"/>
</dbReference>
<feature type="domain" description="XPG N-terminal" evidence="9">
    <location>
        <begin position="36"/>
        <end position="134"/>
    </location>
</feature>
<dbReference type="SMART" id="SM00484">
    <property type="entry name" value="XPGI"/>
    <property type="match status" value="1"/>
</dbReference>
<dbReference type="GO" id="GO:0017108">
    <property type="term" value="F:5'-flap endonuclease activity"/>
    <property type="evidence" value="ECO:0007669"/>
    <property type="project" value="TreeGrafter"/>
</dbReference>
<dbReference type="AlphaFoldDB" id="X6P747"/>
<dbReference type="InterPro" id="IPR019974">
    <property type="entry name" value="XPG_CS"/>
</dbReference>
<dbReference type="Pfam" id="PF00867">
    <property type="entry name" value="XPG_I"/>
    <property type="match status" value="1"/>
</dbReference>
<name>X6P747_RETFI</name>
<keyword evidence="5" id="KW-0234">DNA repair</keyword>
<dbReference type="SUPFAM" id="SSF88723">
    <property type="entry name" value="PIN domain-like"/>
    <property type="match status" value="1"/>
</dbReference>
<dbReference type="GO" id="GO:0006281">
    <property type="term" value="P:DNA repair"/>
    <property type="evidence" value="ECO:0007669"/>
    <property type="project" value="UniProtKB-KW"/>
</dbReference>
<keyword evidence="4" id="KW-0496">Mitochondrion</keyword>
<sequence>MIYPTFGADSYHYNTIPFIFSYLMSTFKKKQRKKKMGIQNLLKYLSSITYSVEIGAYSGKTVGVDGYCWLHKGVYSCCYELCNNVPTRRYIDHFIDLVQVLLHYNIKPIIVFDGCYLPLKQLTEDNRAQKRKENLKIARSLEREGKKDKAIQYYAKAVDVTPQMAYQCIQVYKKSKKRERMRSISFLFIFVFVLKQSKLLKQLKVEYIVAPYEADAQLAYLYRTNKISAVISEDSDLLVFGIGKVLFKWKRNDGKGEEIMLENLSLNDSPKFRFFYGHIVVVPTEVYVIR</sequence>
<protein>
    <submittedName>
        <fullName evidence="10">Uncharacterized protein</fullName>
    </submittedName>
</protein>
<dbReference type="CDD" id="cd09857">
    <property type="entry name" value="PIN_EXO1"/>
    <property type="match status" value="1"/>
</dbReference>
<keyword evidence="7" id="KW-0802">TPR repeat</keyword>
<evidence type="ECO:0000259" key="9">
    <source>
        <dbReference type="SMART" id="SM00485"/>
    </source>
</evidence>
<gene>
    <name evidence="10" type="ORF">RFI_03229</name>
</gene>
<dbReference type="PRINTS" id="PR00853">
    <property type="entry name" value="XPGRADSUPER"/>
</dbReference>
<evidence type="ECO:0000256" key="6">
    <source>
        <dbReference type="ARBA" id="ARBA00023242"/>
    </source>
</evidence>
<feature type="repeat" description="TPR" evidence="7">
    <location>
        <begin position="131"/>
        <end position="164"/>
    </location>
</feature>
<evidence type="ECO:0000256" key="3">
    <source>
        <dbReference type="ARBA" id="ARBA00022763"/>
    </source>
</evidence>
<keyword evidence="6" id="KW-0539">Nucleus</keyword>
<accession>X6P747</accession>
<evidence type="ECO:0000256" key="4">
    <source>
        <dbReference type="ARBA" id="ARBA00023128"/>
    </source>
</evidence>
<dbReference type="GO" id="GO:0046872">
    <property type="term" value="F:metal ion binding"/>
    <property type="evidence" value="ECO:0007669"/>
    <property type="project" value="InterPro"/>
</dbReference>